<keyword evidence="6" id="KW-1133">Transmembrane helix</keyword>
<evidence type="ECO:0000256" key="5">
    <source>
        <dbReference type="ARBA" id="ARBA00022792"/>
    </source>
</evidence>
<dbReference type="InterPro" id="IPR026571">
    <property type="entry name" value="Tmem186"/>
</dbReference>
<evidence type="ECO:0000256" key="7">
    <source>
        <dbReference type="ARBA" id="ARBA00023128"/>
    </source>
</evidence>
<comment type="subcellular location">
    <subcellularLocation>
        <location evidence="1">Mitochondrion inner membrane</location>
        <topology evidence="1">Multi-pass membrane protein</topology>
    </subcellularLocation>
</comment>
<evidence type="ECO:0000256" key="2">
    <source>
        <dbReference type="ARBA" id="ARBA00007020"/>
    </source>
</evidence>
<sequence length="194" mass="21767">MALLLNNCKKLSLCSMQLLRSSSAASQIIARHSSYESKMFPGYNVIYCLDSIRSVCMINRLKRNSTIIAGVALPASYGLEAMSYLPFEIAATFMLSAFSLSVFFHSVGYFCNNVVGFIYAKKNTDDIVISYVGYWGIRMNVQTTISDVDYIETKNYVVTSLFNTLKLPAKKLSLRIYSKGTIIDEGEFYRLLGI</sequence>
<gene>
    <name evidence="9" type="ORF">PV327_002581</name>
</gene>
<keyword evidence="10" id="KW-1185">Reference proteome</keyword>
<keyword evidence="8" id="KW-0472">Membrane</keyword>
<name>A0AA39FGA8_MICHY</name>
<comment type="similarity">
    <text evidence="2">Belongs to the TMEM186 family.</text>
</comment>
<dbReference type="PANTHER" id="PTHR13603:SF1">
    <property type="entry name" value="TRANSMEMBRANE PROTEIN 186"/>
    <property type="match status" value="1"/>
</dbReference>
<keyword evidence="4" id="KW-0812">Transmembrane</keyword>
<keyword evidence="7" id="KW-0496">Mitochondrion</keyword>
<dbReference type="AlphaFoldDB" id="A0AA39FGA8"/>
<keyword evidence="5" id="KW-0999">Mitochondrion inner membrane</keyword>
<reference evidence="9" key="1">
    <citation type="journal article" date="2023" name="bioRxiv">
        <title>Scaffold-level genome assemblies of two parasitoid biocontrol wasps reveal the parthenogenesis mechanism and an associated novel virus.</title>
        <authorList>
            <person name="Inwood S."/>
            <person name="Skelly J."/>
            <person name="Guhlin J."/>
            <person name="Harrop T."/>
            <person name="Goldson S."/>
            <person name="Dearden P."/>
        </authorList>
    </citation>
    <scope>NUCLEOTIDE SEQUENCE</scope>
    <source>
        <strain evidence="9">Lincoln</strain>
        <tissue evidence="9">Whole body</tissue>
    </source>
</reference>
<proteinExistence type="inferred from homology"/>
<dbReference type="EMBL" id="JAQQBR010001831">
    <property type="protein sequence ID" value="KAK0168814.1"/>
    <property type="molecule type" value="Genomic_DNA"/>
</dbReference>
<dbReference type="PANTHER" id="PTHR13603">
    <property type="entry name" value="TRANSMEMBRANE PROTEIN 186"/>
    <property type="match status" value="1"/>
</dbReference>
<evidence type="ECO:0000256" key="3">
    <source>
        <dbReference type="ARBA" id="ARBA00014604"/>
    </source>
</evidence>
<reference evidence="9" key="2">
    <citation type="submission" date="2023-03" db="EMBL/GenBank/DDBJ databases">
        <authorList>
            <person name="Inwood S.N."/>
            <person name="Skelly J.G."/>
            <person name="Guhlin J."/>
            <person name="Harrop T.W.R."/>
            <person name="Goldson S.G."/>
            <person name="Dearden P.K."/>
        </authorList>
    </citation>
    <scope>NUCLEOTIDE SEQUENCE</scope>
    <source>
        <strain evidence="9">Lincoln</strain>
        <tissue evidence="9">Whole body</tissue>
    </source>
</reference>
<accession>A0AA39FGA8</accession>
<evidence type="ECO:0000256" key="4">
    <source>
        <dbReference type="ARBA" id="ARBA00022692"/>
    </source>
</evidence>
<evidence type="ECO:0000313" key="10">
    <source>
        <dbReference type="Proteomes" id="UP001168972"/>
    </source>
</evidence>
<organism evidence="9 10">
    <name type="scientific">Microctonus hyperodae</name>
    <name type="common">Parasitoid wasp</name>
    <dbReference type="NCBI Taxonomy" id="165561"/>
    <lineage>
        <taxon>Eukaryota</taxon>
        <taxon>Metazoa</taxon>
        <taxon>Ecdysozoa</taxon>
        <taxon>Arthropoda</taxon>
        <taxon>Hexapoda</taxon>
        <taxon>Insecta</taxon>
        <taxon>Pterygota</taxon>
        <taxon>Neoptera</taxon>
        <taxon>Endopterygota</taxon>
        <taxon>Hymenoptera</taxon>
        <taxon>Apocrita</taxon>
        <taxon>Ichneumonoidea</taxon>
        <taxon>Braconidae</taxon>
        <taxon>Euphorinae</taxon>
        <taxon>Microctonus</taxon>
    </lineage>
</organism>
<dbReference type="Proteomes" id="UP001168972">
    <property type="component" value="Unassembled WGS sequence"/>
</dbReference>
<evidence type="ECO:0000256" key="8">
    <source>
        <dbReference type="ARBA" id="ARBA00023136"/>
    </source>
</evidence>
<comment type="caution">
    <text evidence="9">The sequence shown here is derived from an EMBL/GenBank/DDBJ whole genome shotgun (WGS) entry which is preliminary data.</text>
</comment>
<dbReference type="GO" id="GO:0005743">
    <property type="term" value="C:mitochondrial inner membrane"/>
    <property type="evidence" value="ECO:0007669"/>
    <property type="project" value="UniProtKB-SubCell"/>
</dbReference>
<evidence type="ECO:0000313" key="9">
    <source>
        <dbReference type="EMBL" id="KAK0168814.1"/>
    </source>
</evidence>
<protein>
    <recommendedName>
        <fullName evidence="3">Transmembrane protein 186</fullName>
    </recommendedName>
</protein>
<evidence type="ECO:0000256" key="1">
    <source>
        <dbReference type="ARBA" id="ARBA00004448"/>
    </source>
</evidence>
<evidence type="ECO:0000256" key="6">
    <source>
        <dbReference type="ARBA" id="ARBA00022989"/>
    </source>
</evidence>